<feature type="compositionally biased region" description="Polar residues" evidence="1">
    <location>
        <begin position="1"/>
        <end position="10"/>
    </location>
</feature>
<dbReference type="OrthoDB" id="4851482at2759"/>
<keyword evidence="3" id="KW-1185">Reference proteome</keyword>
<sequence>MSTLPIGTSNWDDRDVSNPNSSLPGSETMLTTLFHELINEEYWYPPSPANLKDRLTSQSNSYEIIPLALLEVAPADSPNHVSPSARFPPTPPGPFSPDTINQSSIQESVLAASEKNKTVVSSRPTVFASLEEACQTFQRNDIQPRDTTLPSSPAEEQECVAKLTTAFKSLHRAIDNQRAKDSFKKANYDHRMVELACWKLLEAIVDRQVRGPFDVPHVKSPASTFAQRFNDAERSLYLSKCICKRLLDPPYLHKFVNNPILARKQVASNKKVNDQKSKQIKAGQKALSQ</sequence>
<feature type="region of interest" description="Disordered" evidence="1">
    <location>
        <begin position="1"/>
        <end position="25"/>
    </location>
</feature>
<accession>A0A9W9EKA8</accession>
<dbReference type="AlphaFoldDB" id="A0A9W9EKA8"/>
<organism evidence="2 3">
    <name type="scientific">Penicillium angulare</name>
    <dbReference type="NCBI Taxonomy" id="116970"/>
    <lineage>
        <taxon>Eukaryota</taxon>
        <taxon>Fungi</taxon>
        <taxon>Dikarya</taxon>
        <taxon>Ascomycota</taxon>
        <taxon>Pezizomycotina</taxon>
        <taxon>Eurotiomycetes</taxon>
        <taxon>Eurotiomycetidae</taxon>
        <taxon>Eurotiales</taxon>
        <taxon>Aspergillaceae</taxon>
        <taxon>Penicillium</taxon>
    </lineage>
</organism>
<reference evidence="2" key="1">
    <citation type="submission" date="2022-11" db="EMBL/GenBank/DDBJ databases">
        <authorList>
            <person name="Petersen C."/>
        </authorList>
    </citation>
    <scope>NUCLEOTIDE SEQUENCE</scope>
    <source>
        <strain evidence="2">IBT 30069</strain>
    </source>
</reference>
<protein>
    <submittedName>
        <fullName evidence="2">Uncharacterized protein</fullName>
    </submittedName>
</protein>
<feature type="region of interest" description="Disordered" evidence="1">
    <location>
        <begin position="267"/>
        <end position="289"/>
    </location>
</feature>
<comment type="caution">
    <text evidence="2">The sequence shown here is derived from an EMBL/GenBank/DDBJ whole genome shotgun (WGS) entry which is preliminary data.</text>
</comment>
<evidence type="ECO:0000313" key="3">
    <source>
        <dbReference type="Proteomes" id="UP001149165"/>
    </source>
</evidence>
<proteinExistence type="predicted"/>
<reference evidence="2" key="2">
    <citation type="journal article" date="2023" name="IMA Fungus">
        <title>Comparative genomic study of the Penicillium genus elucidates a diverse pangenome and 15 lateral gene transfer events.</title>
        <authorList>
            <person name="Petersen C."/>
            <person name="Sorensen T."/>
            <person name="Nielsen M.R."/>
            <person name="Sondergaard T.E."/>
            <person name="Sorensen J.L."/>
            <person name="Fitzpatrick D.A."/>
            <person name="Frisvad J.C."/>
            <person name="Nielsen K.L."/>
        </authorList>
    </citation>
    <scope>NUCLEOTIDE SEQUENCE</scope>
    <source>
        <strain evidence="2">IBT 30069</strain>
    </source>
</reference>
<name>A0A9W9EKA8_9EURO</name>
<gene>
    <name evidence="2" type="ORF">N7456_012833</name>
</gene>
<evidence type="ECO:0000256" key="1">
    <source>
        <dbReference type="SAM" id="MobiDB-lite"/>
    </source>
</evidence>
<dbReference type="Proteomes" id="UP001149165">
    <property type="component" value="Unassembled WGS sequence"/>
</dbReference>
<dbReference type="EMBL" id="JAPQKH010000008">
    <property type="protein sequence ID" value="KAJ5083406.1"/>
    <property type="molecule type" value="Genomic_DNA"/>
</dbReference>
<evidence type="ECO:0000313" key="2">
    <source>
        <dbReference type="EMBL" id="KAJ5083406.1"/>
    </source>
</evidence>